<evidence type="ECO:0000313" key="2">
    <source>
        <dbReference type="Proteomes" id="UP000318509"/>
    </source>
</evidence>
<dbReference type="Proteomes" id="UP000318509">
    <property type="component" value="Unassembled WGS sequence"/>
</dbReference>
<dbReference type="AlphaFoldDB" id="A0A537K949"/>
<sequence>MTDHTSHFPASGTIGRALLLGVAIALATPHGDVALGQSSPGSPAGTPSFIAIDLLPRGFTDSGAYGIFGGQQVGDGSGQATWGHTHALLWRGHAAGVVDLTPNWFVDAQTVGISGGQQVGWGSGLATWGHDHALLWSGSAESAVDLHPGAFANSAAVGISGGQQVGWGSGPPTGGHHHALLWKGTAASVVDLHPNGFDSSEALGISGDQQAGWGSGPATGGNHHALLWKGTAASVVDLHPSGFNSSEALGISGDRQVGWGSGQATKSQIHALVWGGSAANVVDLHPSGFDSSQALGISGGRQVGWGAGAAAGNHHHALVWRGTAASAVDLHAFLPPGFEESNAYGIDPSGIIVGDARPRGSDRPHAFLWAQYVDVKPAPVRPAANAAAPAVRSAPRALGIYTNGPVELILTDPQGRRTGDDPVHSTSLREIPASTYSKTTFRDEQNPSAPDPPPLKALDVANQMAGQYTLEVIGTDSGDFTVYVKASDAGGNRVTQSYSGTASPGRSFQFTFQGEVNTFSAFAITLGINPASRAFEVNGTFKMGSGGTLSPEEQPVTIALGAFLVTIPAGSFTQTGQGMYAFVGTIKGVALEANLAPTGDNGYFFSVTGANVGDLPSDNPIKVGFAIGNNGGSADVNAEFVP</sequence>
<organism evidence="1 2">
    <name type="scientific">Candidatus Segetimicrobium genomatis</name>
    <dbReference type="NCBI Taxonomy" id="2569760"/>
    <lineage>
        <taxon>Bacteria</taxon>
        <taxon>Bacillati</taxon>
        <taxon>Candidatus Sysuimicrobiota</taxon>
        <taxon>Candidatus Sysuimicrobiia</taxon>
        <taxon>Candidatus Sysuimicrobiales</taxon>
        <taxon>Candidatus Segetimicrobiaceae</taxon>
        <taxon>Candidatus Segetimicrobium</taxon>
    </lineage>
</organism>
<evidence type="ECO:0000313" key="1">
    <source>
        <dbReference type="EMBL" id="TMI92270.1"/>
    </source>
</evidence>
<accession>A0A537K949</accession>
<reference evidence="1 2" key="1">
    <citation type="journal article" date="2019" name="Nat. Microbiol.">
        <title>Mediterranean grassland soil C-N compound turnover is dependent on rainfall and depth, and is mediated by genomically divergent microorganisms.</title>
        <authorList>
            <person name="Diamond S."/>
            <person name="Andeer P.F."/>
            <person name="Li Z."/>
            <person name="Crits-Christoph A."/>
            <person name="Burstein D."/>
            <person name="Anantharaman K."/>
            <person name="Lane K.R."/>
            <person name="Thomas B.C."/>
            <person name="Pan C."/>
            <person name="Northen T.R."/>
            <person name="Banfield J.F."/>
        </authorList>
    </citation>
    <scope>NUCLEOTIDE SEQUENCE [LARGE SCALE GENOMIC DNA]</scope>
    <source>
        <strain evidence="1">NP_3</strain>
    </source>
</reference>
<dbReference type="EMBL" id="VBAK01000066">
    <property type="protein sequence ID" value="TMI92270.1"/>
    <property type="molecule type" value="Genomic_DNA"/>
</dbReference>
<gene>
    <name evidence="1" type="ORF">E6H00_02930</name>
</gene>
<proteinExistence type="predicted"/>
<comment type="caution">
    <text evidence="1">The sequence shown here is derived from an EMBL/GenBank/DDBJ whole genome shotgun (WGS) entry which is preliminary data.</text>
</comment>
<protein>
    <submittedName>
        <fullName evidence="1">Uncharacterized protein</fullName>
    </submittedName>
</protein>
<name>A0A537K949_9BACT</name>